<sequence>MGKVLPAVTTSTPAERLRTLLAGTGSLTLRTPTHRANLVGRHTVAADGRLRLALPARTEVARQLLDLGETPAQIELTDLVPLPVRDRVRARATLSGWLTLDELDGGEVTARLDLASADLIDPDGDASVDPDTLAGARPDPLAAHEAELLRHLHRHPDAVRRLGRQAAAGLGVDARSVHPLRLDRYGIVLRLELPTHHRDARIAFVSPADGLRDAVAHLAGLIGAHPSCRACVTSHR</sequence>
<dbReference type="Gene3D" id="3.20.180.10">
    <property type="entry name" value="PNP-oxidase-like"/>
    <property type="match status" value="1"/>
</dbReference>
<dbReference type="EMBL" id="BOPD01000002">
    <property type="protein sequence ID" value="GIJ30899.1"/>
    <property type="molecule type" value="Genomic_DNA"/>
</dbReference>
<protein>
    <submittedName>
        <fullName evidence="2">Prephenate dehydratase</fullName>
    </submittedName>
</protein>
<feature type="domain" description="DUF2470" evidence="1">
    <location>
        <begin position="146"/>
        <end position="218"/>
    </location>
</feature>
<dbReference type="InterPro" id="IPR019595">
    <property type="entry name" value="DUF2470"/>
</dbReference>
<evidence type="ECO:0000313" key="2">
    <source>
        <dbReference type="EMBL" id="GIJ30899.1"/>
    </source>
</evidence>
<organism evidence="2 3">
    <name type="scientific">Micromonospora sediminimaris</name>
    <dbReference type="NCBI Taxonomy" id="547162"/>
    <lineage>
        <taxon>Bacteria</taxon>
        <taxon>Bacillati</taxon>
        <taxon>Actinomycetota</taxon>
        <taxon>Actinomycetes</taxon>
        <taxon>Micromonosporales</taxon>
        <taxon>Micromonosporaceae</taxon>
        <taxon>Micromonospora</taxon>
    </lineage>
</organism>
<dbReference type="Pfam" id="PF10615">
    <property type="entry name" value="DUF2470"/>
    <property type="match status" value="1"/>
</dbReference>
<reference evidence="2" key="1">
    <citation type="submission" date="2021-01" db="EMBL/GenBank/DDBJ databases">
        <title>Whole genome shotgun sequence of Verrucosispora sediminis NBRC 107745.</title>
        <authorList>
            <person name="Komaki H."/>
            <person name="Tamura T."/>
        </authorList>
    </citation>
    <scope>NUCLEOTIDE SEQUENCE</scope>
    <source>
        <strain evidence="2">NBRC 107745</strain>
    </source>
</reference>
<gene>
    <name evidence="2" type="ORF">Vse01_00470</name>
</gene>
<dbReference type="RefSeq" id="WP_232511065.1">
    <property type="nucleotide sequence ID" value="NZ_BOPD01000002.1"/>
</dbReference>
<evidence type="ECO:0000313" key="3">
    <source>
        <dbReference type="Proteomes" id="UP000607311"/>
    </source>
</evidence>
<dbReference type="Proteomes" id="UP000607311">
    <property type="component" value="Unassembled WGS sequence"/>
</dbReference>
<accession>A0A9W5UL54</accession>
<proteinExistence type="predicted"/>
<keyword evidence="3" id="KW-1185">Reference proteome</keyword>
<comment type="caution">
    <text evidence="2">The sequence shown here is derived from an EMBL/GenBank/DDBJ whole genome shotgun (WGS) entry which is preliminary data.</text>
</comment>
<evidence type="ECO:0000259" key="1">
    <source>
        <dbReference type="Pfam" id="PF10615"/>
    </source>
</evidence>
<dbReference type="SUPFAM" id="SSF50475">
    <property type="entry name" value="FMN-binding split barrel"/>
    <property type="match status" value="1"/>
</dbReference>
<dbReference type="InterPro" id="IPR037119">
    <property type="entry name" value="Haem_oxidase_HugZ-like_sf"/>
</dbReference>
<dbReference type="AlphaFoldDB" id="A0A9W5UL54"/>
<name>A0A9W5UL54_9ACTN</name>